<proteinExistence type="predicted"/>
<sequence>MSLQGLTGATAESMECYFQDSRYCGRACRRTGGAPEPCGTCSKNKGAFVQSSPVPVSLQRDAFRHTIPAKAILTHTQPCRSLSCYPVPSMDFPPPHLVMPGVKPAAPADRRAR</sequence>
<dbReference type="AlphaFoldDB" id="A0A4D9EK67"/>
<dbReference type="EMBL" id="QXTE01000039">
    <property type="protein sequence ID" value="TFK10586.1"/>
    <property type="molecule type" value="Genomic_DNA"/>
</dbReference>
<dbReference type="Proteomes" id="UP000297703">
    <property type="component" value="Unassembled WGS sequence"/>
</dbReference>
<evidence type="ECO:0000313" key="2">
    <source>
        <dbReference type="Proteomes" id="UP000297703"/>
    </source>
</evidence>
<reference evidence="1 2" key="1">
    <citation type="submission" date="2019-04" db="EMBL/GenBank/DDBJ databases">
        <title>Draft genome of the big-headed turtle Platysternon megacephalum.</title>
        <authorList>
            <person name="Gong S."/>
        </authorList>
    </citation>
    <scope>NUCLEOTIDE SEQUENCE [LARGE SCALE GENOMIC DNA]</scope>
    <source>
        <strain evidence="1">DO16091913</strain>
        <tissue evidence="1">Muscle</tissue>
    </source>
</reference>
<reference evidence="1 2" key="2">
    <citation type="submission" date="2019-04" db="EMBL/GenBank/DDBJ databases">
        <title>The genome sequence of big-headed turtle.</title>
        <authorList>
            <person name="Gong S."/>
        </authorList>
    </citation>
    <scope>NUCLEOTIDE SEQUENCE [LARGE SCALE GENOMIC DNA]</scope>
    <source>
        <strain evidence="1">DO16091913</strain>
        <tissue evidence="1">Muscle</tissue>
    </source>
</reference>
<accession>A0A4D9EK67</accession>
<comment type="caution">
    <text evidence="1">The sequence shown here is derived from an EMBL/GenBank/DDBJ whole genome shotgun (WGS) entry which is preliminary data.</text>
</comment>
<protein>
    <submittedName>
        <fullName evidence="1">DNA repair protein XRCC2</fullName>
    </submittedName>
</protein>
<gene>
    <name evidence="1" type="ORF">DR999_PMT05984</name>
</gene>
<organism evidence="1 2">
    <name type="scientific">Platysternon megacephalum</name>
    <name type="common">big-headed turtle</name>
    <dbReference type="NCBI Taxonomy" id="55544"/>
    <lineage>
        <taxon>Eukaryota</taxon>
        <taxon>Metazoa</taxon>
        <taxon>Chordata</taxon>
        <taxon>Craniata</taxon>
        <taxon>Vertebrata</taxon>
        <taxon>Euteleostomi</taxon>
        <taxon>Archelosauria</taxon>
        <taxon>Testudinata</taxon>
        <taxon>Testudines</taxon>
        <taxon>Cryptodira</taxon>
        <taxon>Durocryptodira</taxon>
        <taxon>Testudinoidea</taxon>
        <taxon>Platysternidae</taxon>
        <taxon>Platysternon</taxon>
    </lineage>
</organism>
<name>A0A4D9EK67_9SAUR</name>
<keyword evidence="2" id="KW-1185">Reference proteome</keyword>
<evidence type="ECO:0000313" key="1">
    <source>
        <dbReference type="EMBL" id="TFK10586.1"/>
    </source>
</evidence>